<accession>A0ABV5KD41</accession>
<evidence type="ECO:0000313" key="2">
    <source>
        <dbReference type="EMBL" id="MFB9314648.1"/>
    </source>
</evidence>
<feature type="domain" description="Glyoxalase-like" evidence="1">
    <location>
        <begin position="130"/>
        <end position="228"/>
    </location>
</feature>
<dbReference type="PANTHER" id="PTHR35908">
    <property type="entry name" value="HYPOTHETICAL FUSION PROTEIN"/>
    <property type="match status" value="1"/>
</dbReference>
<dbReference type="InterPro" id="IPR029068">
    <property type="entry name" value="Glyas_Bleomycin-R_OHBP_Dase"/>
</dbReference>
<feature type="domain" description="Glyoxalase-like" evidence="1">
    <location>
        <begin position="8"/>
        <end position="111"/>
    </location>
</feature>
<proteinExistence type="predicted"/>
<evidence type="ECO:0000259" key="1">
    <source>
        <dbReference type="Pfam" id="PF18029"/>
    </source>
</evidence>
<protein>
    <submittedName>
        <fullName evidence="2">VOC family protein</fullName>
    </submittedName>
</protein>
<keyword evidence="3" id="KW-1185">Reference proteome</keyword>
<dbReference type="Proteomes" id="UP001589750">
    <property type="component" value="Unassembled WGS sequence"/>
</dbReference>
<dbReference type="EMBL" id="JBHMDG010000022">
    <property type="protein sequence ID" value="MFB9314648.1"/>
    <property type="molecule type" value="Genomic_DNA"/>
</dbReference>
<evidence type="ECO:0000313" key="3">
    <source>
        <dbReference type="Proteomes" id="UP001589750"/>
    </source>
</evidence>
<dbReference type="RefSeq" id="WP_140011206.1">
    <property type="nucleotide sequence ID" value="NZ_JBHMDG010000022.1"/>
</dbReference>
<dbReference type="PANTHER" id="PTHR35908:SF1">
    <property type="entry name" value="CONSERVED PROTEIN"/>
    <property type="match status" value="1"/>
</dbReference>
<organism evidence="2 3">
    <name type="scientific">Nocardioides plantarum</name>
    <dbReference type="NCBI Taxonomy" id="29299"/>
    <lineage>
        <taxon>Bacteria</taxon>
        <taxon>Bacillati</taxon>
        <taxon>Actinomycetota</taxon>
        <taxon>Actinomycetes</taxon>
        <taxon>Propionibacteriales</taxon>
        <taxon>Nocardioidaceae</taxon>
        <taxon>Nocardioides</taxon>
    </lineage>
</organism>
<gene>
    <name evidence="2" type="ORF">ACFFRI_16440</name>
</gene>
<comment type="caution">
    <text evidence="2">The sequence shown here is derived from an EMBL/GenBank/DDBJ whole genome shotgun (WGS) entry which is preliminary data.</text>
</comment>
<dbReference type="SUPFAM" id="SSF54593">
    <property type="entry name" value="Glyoxalase/Bleomycin resistance protein/Dihydroxybiphenyl dioxygenase"/>
    <property type="match status" value="2"/>
</dbReference>
<dbReference type="Gene3D" id="3.10.180.10">
    <property type="entry name" value="2,3-Dihydroxybiphenyl 1,2-Dioxygenase, domain 1"/>
    <property type="match status" value="2"/>
</dbReference>
<dbReference type="InterPro" id="IPR041581">
    <property type="entry name" value="Glyoxalase_6"/>
</dbReference>
<sequence length="231" mass="24803">MTLRLHALAFDARDPGRLARFWGGVLGRPVVGDTLPSGSDDDFLIRFTPTTRPKLRPNQMHLDLTSTSLRDQQATVDRALALGGAHHDVGQLPEDEHVVLVDPEGNELCVIEPTNRFLAGCPAIGALSSDGSQAVGYFWSEALGWPLVWDQDEETAIRSVEGGSIISWGGPPFRAKDGRNRLRLELAPTPDTDQATEVARLLALGASYSGESGESVELVDPDGNELVVLGG</sequence>
<name>A0ABV5KD41_9ACTN</name>
<dbReference type="Pfam" id="PF18029">
    <property type="entry name" value="Glyoxalase_6"/>
    <property type="match status" value="2"/>
</dbReference>
<reference evidence="2 3" key="1">
    <citation type="submission" date="2024-09" db="EMBL/GenBank/DDBJ databases">
        <authorList>
            <person name="Sun Q."/>
            <person name="Mori K."/>
        </authorList>
    </citation>
    <scope>NUCLEOTIDE SEQUENCE [LARGE SCALE GENOMIC DNA]</scope>
    <source>
        <strain evidence="2 3">JCM 9626</strain>
    </source>
</reference>